<name>A0A1I1VWX7_9ACTN</name>
<dbReference type="Proteomes" id="UP000198716">
    <property type="component" value="Unassembled WGS sequence"/>
</dbReference>
<dbReference type="AlphaFoldDB" id="A0A1I1VWX7"/>
<dbReference type="InterPro" id="IPR012545">
    <property type="entry name" value="DUF1697"/>
</dbReference>
<dbReference type="Gene3D" id="3.30.70.1280">
    <property type="entry name" value="SP0830-like domains"/>
    <property type="match status" value="1"/>
</dbReference>
<dbReference type="EMBL" id="FOMZ01000004">
    <property type="protein sequence ID" value="SFD87259.1"/>
    <property type="molecule type" value="Genomic_DNA"/>
</dbReference>
<dbReference type="RefSeq" id="WP_092925490.1">
    <property type="nucleotide sequence ID" value="NZ_FOMZ01000004.1"/>
</dbReference>
<protein>
    <submittedName>
        <fullName evidence="1">Uncharacterized conserved protein, DUF1697 family</fullName>
    </submittedName>
</protein>
<dbReference type="SUPFAM" id="SSF160379">
    <property type="entry name" value="SP0830-like"/>
    <property type="match status" value="1"/>
</dbReference>
<keyword evidence="2" id="KW-1185">Reference proteome</keyword>
<evidence type="ECO:0000313" key="2">
    <source>
        <dbReference type="Proteomes" id="UP000198716"/>
    </source>
</evidence>
<reference evidence="2" key="1">
    <citation type="submission" date="2016-10" db="EMBL/GenBank/DDBJ databases">
        <authorList>
            <person name="Varghese N."/>
            <person name="Submissions S."/>
        </authorList>
    </citation>
    <scope>NUCLEOTIDE SEQUENCE [LARGE SCALE GENOMIC DNA]</scope>
    <source>
        <strain evidence="2">DSM 45004</strain>
    </source>
</reference>
<gene>
    <name evidence="1" type="ORF">SAMN04487819_104261</name>
</gene>
<dbReference type="Pfam" id="PF08002">
    <property type="entry name" value="DUF1697"/>
    <property type="match status" value="1"/>
</dbReference>
<accession>A0A1I1VWX7</accession>
<organism evidence="1 2">
    <name type="scientific">Actinopolyspora alba</name>
    <dbReference type="NCBI Taxonomy" id="673379"/>
    <lineage>
        <taxon>Bacteria</taxon>
        <taxon>Bacillati</taxon>
        <taxon>Actinomycetota</taxon>
        <taxon>Actinomycetes</taxon>
        <taxon>Actinopolysporales</taxon>
        <taxon>Actinopolysporaceae</taxon>
        <taxon>Actinopolyspora</taxon>
        <taxon>Actinopolyspora alba group</taxon>
    </lineage>
</organism>
<sequence length="187" mass="20318">MSTTGTNTRYVALLRGVNVGGRTRVDMAGLRELALELGLEEVRSHLNSGNLVFSHDSGDESALGELLERGIERRFGAHVSCLVREAGYLREVVAGNPFPEAAGHGKLLHASFLSHRLPEERTTTIDPAGFHPERFRLGDRVIYMYLPDGIGRSGLADALTRPAVLGNTVATTRNWNTVSKLLELVGS</sequence>
<evidence type="ECO:0000313" key="1">
    <source>
        <dbReference type="EMBL" id="SFD87259.1"/>
    </source>
</evidence>
<dbReference type="PANTHER" id="PTHR36439">
    <property type="entry name" value="BLL4334 PROTEIN"/>
    <property type="match status" value="1"/>
</dbReference>
<dbReference type="PANTHER" id="PTHR36439:SF1">
    <property type="entry name" value="DUF1697 DOMAIN-CONTAINING PROTEIN"/>
    <property type="match status" value="1"/>
</dbReference>
<dbReference type="PIRSF" id="PIRSF008502">
    <property type="entry name" value="UCP008502"/>
    <property type="match status" value="1"/>
</dbReference>
<proteinExistence type="predicted"/>